<evidence type="ECO:0008006" key="3">
    <source>
        <dbReference type="Google" id="ProtNLM"/>
    </source>
</evidence>
<sequence>LQMDFPQELVDTILDHLADDRRSLRACSLVCRAWVSRCRFHLFENCSLFPTDILVFRDLLRAPHCTFAQDIRSMSV</sequence>
<protein>
    <recommendedName>
        <fullName evidence="3">F-box domain-containing protein</fullName>
    </recommendedName>
</protein>
<feature type="non-terminal residue" evidence="1">
    <location>
        <position position="76"/>
    </location>
</feature>
<gene>
    <name evidence="1" type="ORF">DFH08DRAFT_646918</name>
</gene>
<organism evidence="1 2">
    <name type="scientific">Mycena albidolilacea</name>
    <dbReference type="NCBI Taxonomy" id="1033008"/>
    <lineage>
        <taxon>Eukaryota</taxon>
        <taxon>Fungi</taxon>
        <taxon>Dikarya</taxon>
        <taxon>Basidiomycota</taxon>
        <taxon>Agaricomycotina</taxon>
        <taxon>Agaricomycetes</taxon>
        <taxon>Agaricomycetidae</taxon>
        <taxon>Agaricales</taxon>
        <taxon>Marasmiineae</taxon>
        <taxon>Mycenaceae</taxon>
        <taxon>Mycena</taxon>
    </lineage>
</organism>
<keyword evidence="2" id="KW-1185">Reference proteome</keyword>
<evidence type="ECO:0000313" key="1">
    <source>
        <dbReference type="EMBL" id="KAJ7318093.1"/>
    </source>
</evidence>
<feature type="non-terminal residue" evidence="1">
    <location>
        <position position="1"/>
    </location>
</feature>
<accession>A0AAD7EEB5</accession>
<dbReference type="Proteomes" id="UP001218218">
    <property type="component" value="Unassembled WGS sequence"/>
</dbReference>
<dbReference type="InterPro" id="IPR036047">
    <property type="entry name" value="F-box-like_dom_sf"/>
</dbReference>
<name>A0AAD7EEB5_9AGAR</name>
<dbReference type="Gene3D" id="1.20.1280.50">
    <property type="match status" value="1"/>
</dbReference>
<proteinExistence type="predicted"/>
<comment type="caution">
    <text evidence="1">The sequence shown here is derived from an EMBL/GenBank/DDBJ whole genome shotgun (WGS) entry which is preliminary data.</text>
</comment>
<evidence type="ECO:0000313" key="2">
    <source>
        <dbReference type="Proteomes" id="UP001218218"/>
    </source>
</evidence>
<dbReference type="EMBL" id="JARIHO010000059">
    <property type="protein sequence ID" value="KAJ7318093.1"/>
    <property type="molecule type" value="Genomic_DNA"/>
</dbReference>
<dbReference type="SUPFAM" id="SSF81383">
    <property type="entry name" value="F-box domain"/>
    <property type="match status" value="1"/>
</dbReference>
<reference evidence="1" key="1">
    <citation type="submission" date="2023-03" db="EMBL/GenBank/DDBJ databases">
        <title>Massive genome expansion in bonnet fungi (Mycena s.s.) driven by repeated elements and novel gene families across ecological guilds.</title>
        <authorList>
            <consortium name="Lawrence Berkeley National Laboratory"/>
            <person name="Harder C.B."/>
            <person name="Miyauchi S."/>
            <person name="Viragh M."/>
            <person name="Kuo A."/>
            <person name="Thoen E."/>
            <person name="Andreopoulos B."/>
            <person name="Lu D."/>
            <person name="Skrede I."/>
            <person name="Drula E."/>
            <person name="Henrissat B."/>
            <person name="Morin E."/>
            <person name="Kohler A."/>
            <person name="Barry K."/>
            <person name="LaButti K."/>
            <person name="Morin E."/>
            <person name="Salamov A."/>
            <person name="Lipzen A."/>
            <person name="Mereny Z."/>
            <person name="Hegedus B."/>
            <person name="Baldrian P."/>
            <person name="Stursova M."/>
            <person name="Weitz H."/>
            <person name="Taylor A."/>
            <person name="Grigoriev I.V."/>
            <person name="Nagy L.G."/>
            <person name="Martin F."/>
            <person name="Kauserud H."/>
        </authorList>
    </citation>
    <scope>NUCLEOTIDE SEQUENCE</scope>
    <source>
        <strain evidence="1">CBHHK002</strain>
    </source>
</reference>
<dbReference type="AlphaFoldDB" id="A0AAD7EEB5"/>